<dbReference type="PANTHER" id="PTHR43649:SF29">
    <property type="entry name" value="OSMOPROTECTIVE COMPOUNDS-BINDING PROTEIN GGTB"/>
    <property type="match status" value="1"/>
</dbReference>
<keyword evidence="3" id="KW-0813">Transport</keyword>
<dbReference type="PANTHER" id="PTHR43649">
    <property type="entry name" value="ARABINOSE-BINDING PROTEIN-RELATED"/>
    <property type="match status" value="1"/>
</dbReference>
<dbReference type="EMBL" id="FWFZ01000001">
    <property type="protein sequence ID" value="SLN13462.1"/>
    <property type="molecule type" value="Genomic_DNA"/>
</dbReference>
<comment type="subcellular location">
    <subcellularLocation>
        <location evidence="1">Periplasm</location>
    </subcellularLocation>
</comment>
<keyword evidence="6" id="KW-1185">Reference proteome</keyword>
<dbReference type="InterPro" id="IPR006059">
    <property type="entry name" value="SBP"/>
</dbReference>
<gene>
    <name evidence="5" type="ORF">ROA7023_00053</name>
</gene>
<dbReference type="GO" id="GO:0042597">
    <property type="term" value="C:periplasmic space"/>
    <property type="evidence" value="ECO:0007669"/>
    <property type="project" value="UniProtKB-SubCell"/>
</dbReference>
<evidence type="ECO:0000313" key="5">
    <source>
        <dbReference type="EMBL" id="SLN13462.1"/>
    </source>
</evidence>
<dbReference type="InterPro" id="IPR050490">
    <property type="entry name" value="Bact_solute-bd_prot1"/>
</dbReference>
<dbReference type="OrthoDB" id="8663148at2"/>
<evidence type="ECO:0000256" key="3">
    <source>
        <dbReference type="ARBA" id="ARBA00022448"/>
    </source>
</evidence>
<sequence length="447" mass="48257">MKRTLYTGAAIVALSAGIAHAQELVFPVGEGEFNWDSYTAFADSHDLSGETLTVSGPWIGDDKDLVDSVIAYFEEATGAEVEYSGSDSFESELRRASQTGGLPNMAVIPQPGLLADLAASGDVAPLTEEDANWIAENYAAGPSWVDLATSMNEQAGGEALNGFFYKVDVKSLVWYSPAVFDELGYEIPTTMEELIALSDQAVEDGFNPWCIGLGSGDATGWPATDWVEDIMLRTQPLSTYDAWVSNEMPFTDPAVVNAIETFGSFALNEEYTGMSGAEVVSTDFRDSPDGVFTLPPSCLMHRQASFIPTFFPEDADFDFFYFPSFESEDLGNPVLGAGTVWAITDDNDAARAMIDFLKTPISHELWMAQSGFLTPHSGVNTELYADDTLKGMGEILLSATSFRFDASDLMPSEVGAGAFWTGMVEYLRTGDAEGEAASIQAAWDAIK</sequence>
<evidence type="ECO:0000256" key="1">
    <source>
        <dbReference type="ARBA" id="ARBA00004418"/>
    </source>
</evidence>
<keyword evidence="4" id="KW-0732">Signal</keyword>
<feature type="chain" id="PRO_5012848175" evidence="4">
    <location>
        <begin position="22"/>
        <end position="447"/>
    </location>
</feature>
<proteinExistence type="inferred from homology"/>
<name>A0A1Y5RD76_9RHOB</name>
<evidence type="ECO:0000256" key="4">
    <source>
        <dbReference type="SAM" id="SignalP"/>
    </source>
</evidence>
<evidence type="ECO:0000313" key="6">
    <source>
        <dbReference type="Proteomes" id="UP000193900"/>
    </source>
</evidence>
<dbReference type="Pfam" id="PF01547">
    <property type="entry name" value="SBP_bac_1"/>
    <property type="match status" value="1"/>
</dbReference>
<reference evidence="5 6" key="1">
    <citation type="submission" date="2017-03" db="EMBL/GenBank/DDBJ databases">
        <authorList>
            <person name="Afonso C.L."/>
            <person name="Miller P.J."/>
            <person name="Scott M.A."/>
            <person name="Spackman E."/>
            <person name="Goraichik I."/>
            <person name="Dimitrov K.M."/>
            <person name="Suarez D.L."/>
            <person name="Swayne D.E."/>
        </authorList>
    </citation>
    <scope>NUCLEOTIDE SEQUENCE [LARGE SCALE GENOMIC DNA]</scope>
    <source>
        <strain evidence="5 6">CECT 7023</strain>
    </source>
</reference>
<protein>
    <submittedName>
        <fullName evidence="5">Bacterial extracellular solute-binding protein</fullName>
    </submittedName>
</protein>
<organism evidence="5 6">
    <name type="scientific">Roseisalinus antarcticus</name>
    <dbReference type="NCBI Taxonomy" id="254357"/>
    <lineage>
        <taxon>Bacteria</taxon>
        <taxon>Pseudomonadati</taxon>
        <taxon>Pseudomonadota</taxon>
        <taxon>Alphaproteobacteria</taxon>
        <taxon>Rhodobacterales</taxon>
        <taxon>Roseobacteraceae</taxon>
        <taxon>Roseisalinus</taxon>
    </lineage>
</organism>
<comment type="similarity">
    <text evidence="2">Belongs to the bacterial solute-binding protein 1 family.</text>
</comment>
<accession>A0A1Y5RD76</accession>
<evidence type="ECO:0000256" key="2">
    <source>
        <dbReference type="ARBA" id="ARBA00008520"/>
    </source>
</evidence>
<dbReference type="Gene3D" id="3.40.190.10">
    <property type="entry name" value="Periplasmic binding protein-like II"/>
    <property type="match status" value="2"/>
</dbReference>
<dbReference type="RefSeq" id="WP_085877000.1">
    <property type="nucleotide sequence ID" value="NZ_FWFZ01000001.1"/>
</dbReference>
<dbReference type="SUPFAM" id="SSF53850">
    <property type="entry name" value="Periplasmic binding protein-like II"/>
    <property type="match status" value="1"/>
</dbReference>
<dbReference type="Proteomes" id="UP000193900">
    <property type="component" value="Unassembled WGS sequence"/>
</dbReference>
<dbReference type="AlphaFoldDB" id="A0A1Y5RD76"/>
<feature type="signal peptide" evidence="4">
    <location>
        <begin position="1"/>
        <end position="21"/>
    </location>
</feature>